<keyword evidence="2" id="KW-0255">Endonuclease</keyword>
<sequence length="309" mass="34646">MVTLGLAHDLAFRELAFAWLAGKTAHGSRSLTRQEIEEFQGHSPEAPHRLLNQEGIWKPAALMATLSVTSGVATSRHNPYVDRVTKSGLVEYAFTDAPKKQHQNDGLRRAHVQGLPIIYFRAVRKSVYDAYFPVHVVGISEDRRVAFLDLTDTLGAHGRSDIGSVPPMGEIEVEYRGQVVRRRLHQRDFRSNVMFAYTSRCSVCSLGQTQLLDAAHILADSRGGLPEISNGLALCKIHHAAYDANIMGVDGDHRIHIREDILQEVGGPVLEHGFQRRHREMLRVVPENHRFSPNREHLAARFEEFQSAG</sequence>
<evidence type="ECO:0000259" key="1">
    <source>
        <dbReference type="Pfam" id="PF13391"/>
    </source>
</evidence>
<keyword evidence="2" id="KW-0378">Hydrolase</keyword>
<protein>
    <submittedName>
        <fullName evidence="2">Putative restriction endonuclease</fullName>
    </submittedName>
</protein>
<feature type="domain" description="HNH nuclease" evidence="1">
    <location>
        <begin position="201"/>
        <end position="249"/>
    </location>
</feature>
<gene>
    <name evidence="2" type="ORF">HNR24_001425</name>
</gene>
<dbReference type="RefSeq" id="WP_375139268.1">
    <property type="nucleotide sequence ID" value="NZ_JACJIH010000001.1"/>
</dbReference>
<dbReference type="Pfam" id="PF13391">
    <property type="entry name" value="HNH_2"/>
    <property type="match status" value="1"/>
</dbReference>
<dbReference type="GO" id="GO:0004519">
    <property type="term" value="F:endonuclease activity"/>
    <property type="evidence" value="ECO:0007669"/>
    <property type="project" value="UniProtKB-KW"/>
</dbReference>
<dbReference type="AlphaFoldDB" id="A0A839FT62"/>
<proteinExistence type="predicted"/>
<comment type="caution">
    <text evidence="2">The sequence shown here is derived from an EMBL/GenBank/DDBJ whole genome shotgun (WGS) entry which is preliminary data.</text>
</comment>
<name>A0A839FT62_9MICC</name>
<organism evidence="2 3">
    <name type="scientific">Nesterenkonia jeotgali</name>
    <dbReference type="NCBI Taxonomy" id="317018"/>
    <lineage>
        <taxon>Bacteria</taxon>
        <taxon>Bacillati</taxon>
        <taxon>Actinomycetota</taxon>
        <taxon>Actinomycetes</taxon>
        <taxon>Micrococcales</taxon>
        <taxon>Micrococcaceae</taxon>
        <taxon>Nesterenkonia</taxon>
    </lineage>
</organism>
<evidence type="ECO:0000313" key="3">
    <source>
        <dbReference type="Proteomes" id="UP000546252"/>
    </source>
</evidence>
<reference evidence="2 3" key="1">
    <citation type="submission" date="2020-08" db="EMBL/GenBank/DDBJ databases">
        <title>Sequencing the genomes of 1000 actinobacteria strains.</title>
        <authorList>
            <person name="Klenk H.-P."/>
        </authorList>
    </citation>
    <scope>NUCLEOTIDE SEQUENCE [LARGE SCALE GENOMIC DNA]</scope>
    <source>
        <strain evidence="2 3">DSM 19081</strain>
    </source>
</reference>
<dbReference type="EMBL" id="JACJIH010000001">
    <property type="protein sequence ID" value="MBA8921492.1"/>
    <property type="molecule type" value="Genomic_DNA"/>
</dbReference>
<keyword evidence="2" id="KW-0540">Nuclease</keyword>
<dbReference type="InterPro" id="IPR003615">
    <property type="entry name" value="HNH_nuc"/>
</dbReference>
<evidence type="ECO:0000313" key="2">
    <source>
        <dbReference type="EMBL" id="MBA8921492.1"/>
    </source>
</evidence>
<dbReference type="Proteomes" id="UP000546252">
    <property type="component" value="Unassembled WGS sequence"/>
</dbReference>
<accession>A0A839FT62</accession>